<proteinExistence type="predicted"/>
<dbReference type="EMBL" id="JACVVK020000051">
    <property type="protein sequence ID" value="KAK7498371.1"/>
    <property type="molecule type" value="Genomic_DNA"/>
</dbReference>
<organism evidence="2 3">
    <name type="scientific">Batillaria attramentaria</name>
    <dbReference type="NCBI Taxonomy" id="370345"/>
    <lineage>
        <taxon>Eukaryota</taxon>
        <taxon>Metazoa</taxon>
        <taxon>Spiralia</taxon>
        <taxon>Lophotrochozoa</taxon>
        <taxon>Mollusca</taxon>
        <taxon>Gastropoda</taxon>
        <taxon>Caenogastropoda</taxon>
        <taxon>Sorbeoconcha</taxon>
        <taxon>Cerithioidea</taxon>
        <taxon>Batillariidae</taxon>
        <taxon>Batillaria</taxon>
    </lineage>
</organism>
<gene>
    <name evidence="2" type="ORF">BaRGS_00010325</name>
</gene>
<name>A0ABD0LFW4_9CAEN</name>
<reference evidence="2 3" key="1">
    <citation type="journal article" date="2023" name="Sci. Data">
        <title>Genome assembly of the Korean intertidal mud-creeper Batillaria attramentaria.</title>
        <authorList>
            <person name="Patra A.K."/>
            <person name="Ho P.T."/>
            <person name="Jun S."/>
            <person name="Lee S.J."/>
            <person name="Kim Y."/>
            <person name="Won Y.J."/>
        </authorList>
    </citation>
    <scope>NUCLEOTIDE SEQUENCE [LARGE SCALE GENOMIC DNA]</scope>
    <source>
        <strain evidence="2">Wonlab-2016</strain>
    </source>
</reference>
<feature type="region of interest" description="Disordered" evidence="1">
    <location>
        <begin position="1"/>
        <end position="53"/>
    </location>
</feature>
<evidence type="ECO:0000313" key="2">
    <source>
        <dbReference type="EMBL" id="KAK7498371.1"/>
    </source>
</evidence>
<dbReference type="Proteomes" id="UP001519460">
    <property type="component" value="Unassembled WGS sequence"/>
</dbReference>
<sequence>MRKPVAGAQASKSPKESRKIISKPVRSALSKFQSDGPDVTVPHESRSTKSTRSILERTRCVSIELCRRRGGRDG</sequence>
<comment type="caution">
    <text evidence="2">The sequence shown here is derived from an EMBL/GenBank/DDBJ whole genome shotgun (WGS) entry which is preliminary data.</text>
</comment>
<accession>A0ABD0LFW4</accession>
<evidence type="ECO:0000313" key="3">
    <source>
        <dbReference type="Proteomes" id="UP001519460"/>
    </source>
</evidence>
<dbReference type="AlphaFoldDB" id="A0ABD0LFW4"/>
<evidence type="ECO:0000256" key="1">
    <source>
        <dbReference type="SAM" id="MobiDB-lite"/>
    </source>
</evidence>
<keyword evidence="3" id="KW-1185">Reference proteome</keyword>
<protein>
    <submittedName>
        <fullName evidence="2">Uncharacterized protein</fullName>
    </submittedName>
</protein>